<reference evidence="5 6" key="1">
    <citation type="submission" date="2019-02" db="EMBL/GenBank/DDBJ databases">
        <title>Genome sequencing of the rare red list fungi Hericium alpestre (H. flagellum).</title>
        <authorList>
            <person name="Buettner E."/>
            <person name="Kellner H."/>
        </authorList>
    </citation>
    <scope>NUCLEOTIDE SEQUENCE [LARGE SCALE GENOMIC DNA]</scope>
    <source>
        <strain evidence="5 6">DSM 108284</strain>
    </source>
</reference>
<dbReference type="InterPro" id="IPR027424">
    <property type="entry name" value="Glucose_Oxidase_domain_2"/>
</dbReference>
<dbReference type="EMBL" id="SFCI01001772">
    <property type="protein sequence ID" value="TFY74981.1"/>
    <property type="molecule type" value="Genomic_DNA"/>
</dbReference>
<gene>
    <name evidence="5" type="ORF">EWM64_g9030</name>
</gene>
<dbReference type="Gene3D" id="3.50.50.60">
    <property type="entry name" value="FAD/NAD(P)-binding domain"/>
    <property type="match status" value="1"/>
</dbReference>
<evidence type="ECO:0000313" key="6">
    <source>
        <dbReference type="Proteomes" id="UP000298061"/>
    </source>
</evidence>
<dbReference type="Gene3D" id="3.30.560.10">
    <property type="entry name" value="Glucose Oxidase, domain 3"/>
    <property type="match status" value="1"/>
</dbReference>
<name>A0A4Y9ZMC3_9AGAM</name>
<keyword evidence="3" id="KW-0274">FAD</keyword>
<accession>A0A4Y9ZMC3</accession>
<dbReference type="Proteomes" id="UP000298061">
    <property type="component" value="Unassembled WGS sequence"/>
</dbReference>
<evidence type="ECO:0000256" key="2">
    <source>
        <dbReference type="ARBA" id="ARBA00022630"/>
    </source>
</evidence>
<comment type="caution">
    <text evidence="5">The sequence shown here is derived from an EMBL/GenBank/DDBJ whole genome shotgun (WGS) entry which is preliminary data.</text>
</comment>
<dbReference type="Gene3D" id="4.10.450.10">
    <property type="entry name" value="Glucose Oxidase, domain 2"/>
    <property type="match status" value="1"/>
</dbReference>
<dbReference type="InterPro" id="IPR036188">
    <property type="entry name" value="FAD/NAD-bd_sf"/>
</dbReference>
<evidence type="ECO:0000256" key="4">
    <source>
        <dbReference type="ARBA" id="ARBA00023002"/>
    </source>
</evidence>
<comment type="cofactor">
    <cofactor evidence="1">
        <name>FAD</name>
        <dbReference type="ChEBI" id="CHEBI:57692"/>
    </cofactor>
</comment>
<dbReference type="AlphaFoldDB" id="A0A4Y9ZMC3"/>
<proteinExistence type="predicted"/>
<evidence type="ECO:0000313" key="5">
    <source>
        <dbReference type="EMBL" id="TFY74981.1"/>
    </source>
</evidence>
<keyword evidence="2" id="KW-0285">Flavoprotein</keyword>
<evidence type="ECO:0000256" key="1">
    <source>
        <dbReference type="ARBA" id="ARBA00001974"/>
    </source>
</evidence>
<dbReference type="GO" id="GO:0016491">
    <property type="term" value="F:oxidoreductase activity"/>
    <property type="evidence" value="ECO:0007669"/>
    <property type="project" value="UniProtKB-KW"/>
</dbReference>
<keyword evidence="4" id="KW-0560">Oxidoreductase</keyword>
<organism evidence="5 6">
    <name type="scientific">Hericium alpestre</name>
    <dbReference type="NCBI Taxonomy" id="135208"/>
    <lineage>
        <taxon>Eukaryota</taxon>
        <taxon>Fungi</taxon>
        <taxon>Dikarya</taxon>
        <taxon>Basidiomycota</taxon>
        <taxon>Agaricomycotina</taxon>
        <taxon>Agaricomycetes</taxon>
        <taxon>Russulales</taxon>
        <taxon>Hericiaceae</taxon>
        <taxon>Hericium</taxon>
    </lineage>
</organism>
<keyword evidence="6" id="KW-1185">Reference proteome</keyword>
<evidence type="ECO:0000256" key="3">
    <source>
        <dbReference type="ARBA" id="ARBA00022827"/>
    </source>
</evidence>
<protein>
    <submittedName>
        <fullName evidence="5">Uncharacterized protein</fullName>
    </submittedName>
</protein>
<sequence length="115" mass="12363">MNRGMDGPLWYSYPLDVGPLHTLVEVTLKAHGMLHNPDPMYDDVSESNGGNSVGSTLAVVSIDLVIMCSSTISAYCEPNAHCPNLLVIIDMLAERVLFVEEGVEPAAIGVMHTHA</sequence>